<proteinExistence type="predicted"/>
<accession>A0A8T2PTW1</accession>
<keyword evidence="2" id="KW-1185">Reference proteome</keyword>
<evidence type="ECO:0000313" key="1">
    <source>
        <dbReference type="EMBL" id="KAG9354779.1"/>
    </source>
</evidence>
<organism evidence="1 2">
    <name type="scientific">Albula glossodonta</name>
    <name type="common">roundjaw bonefish</name>
    <dbReference type="NCBI Taxonomy" id="121402"/>
    <lineage>
        <taxon>Eukaryota</taxon>
        <taxon>Metazoa</taxon>
        <taxon>Chordata</taxon>
        <taxon>Craniata</taxon>
        <taxon>Vertebrata</taxon>
        <taxon>Euteleostomi</taxon>
        <taxon>Actinopterygii</taxon>
        <taxon>Neopterygii</taxon>
        <taxon>Teleostei</taxon>
        <taxon>Albuliformes</taxon>
        <taxon>Albulidae</taxon>
        <taxon>Albula</taxon>
    </lineage>
</organism>
<dbReference type="Proteomes" id="UP000824540">
    <property type="component" value="Unassembled WGS sequence"/>
</dbReference>
<evidence type="ECO:0000313" key="2">
    <source>
        <dbReference type="Proteomes" id="UP000824540"/>
    </source>
</evidence>
<comment type="caution">
    <text evidence="1">The sequence shown here is derived from an EMBL/GenBank/DDBJ whole genome shotgun (WGS) entry which is preliminary data.</text>
</comment>
<gene>
    <name evidence="1" type="ORF">JZ751_001492</name>
</gene>
<protein>
    <submittedName>
        <fullName evidence="1">Uncharacterized protein</fullName>
    </submittedName>
</protein>
<reference evidence="1" key="1">
    <citation type="thesis" date="2021" institute="BYU ScholarsArchive" country="Provo, UT, USA">
        <title>Applications of and Algorithms for Genome Assembly and Genomic Analyses with an Emphasis on Marine Teleosts.</title>
        <authorList>
            <person name="Pickett B.D."/>
        </authorList>
    </citation>
    <scope>NUCLEOTIDE SEQUENCE</scope>
    <source>
        <strain evidence="1">HI-2016</strain>
    </source>
</reference>
<sequence>MLDSELPLLLRESLSLWDMTEGTVPFSTGLPAHGRDSCPEHHTWMTTIDNSQAQGKMRLIITNHIS</sequence>
<dbReference type="AlphaFoldDB" id="A0A8T2PTW1"/>
<name>A0A8T2PTW1_9TELE</name>
<dbReference type="EMBL" id="JAFBMS010000002">
    <property type="protein sequence ID" value="KAG9354779.1"/>
    <property type="molecule type" value="Genomic_DNA"/>
</dbReference>